<dbReference type="Gene3D" id="3.40.50.300">
    <property type="entry name" value="P-loop containing nucleotide triphosphate hydrolases"/>
    <property type="match status" value="2"/>
</dbReference>
<feature type="compositionally biased region" description="Polar residues" evidence="5">
    <location>
        <begin position="288"/>
        <end position="307"/>
    </location>
</feature>
<dbReference type="PRINTS" id="PR00449">
    <property type="entry name" value="RASTRNSFRMNG"/>
</dbReference>
<feature type="compositionally biased region" description="Low complexity" evidence="5">
    <location>
        <begin position="241"/>
        <end position="255"/>
    </location>
</feature>
<comment type="caution">
    <text evidence="6">The sequence shown here is derived from an EMBL/GenBank/DDBJ whole genome shotgun (WGS) entry which is preliminary data.</text>
</comment>
<dbReference type="PROSITE" id="PS51421">
    <property type="entry name" value="RAS"/>
    <property type="match status" value="1"/>
</dbReference>
<evidence type="ECO:0000256" key="1">
    <source>
        <dbReference type="ARBA" id="ARBA00008344"/>
    </source>
</evidence>
<dbReference type="GO" id="GO:0003925">
    <property type="term" value="F:G protein activity"/>
    <property type="evidence" value="ECO:0007669"/>
    <property type="project" value="UniProtKB-EC"/>
</dbReference>
<accession>A0A4S2M6I1</accession>
<dbReference type="GO" id="GO:0005525">
    <property type="term" value="F:GTP binding"/>
    <property type="evidence" value="ECO:0007669"/>
    <property type="project" value="InterPro"/>
</dbReference>
<feature type="region of interest" description="Disordered" evidence="5">
    <location>
        <begin position="285"/>
        <end position="448"/>
    </location>
</feature>
<feature type="region of interest" description="Disordered" evidence="5">
    <location>
        <begin position="231"/>
        <end position="257"/>
    </location>
</feature>
<dbReference type="SUPFAM" id="SSF52540">
    <property type="entry name" value="P-loop containing nucleoside triphosphate hydrolases"/>
    <property type="match status" value="1"/>
</dbReference>
<dbReference type="SMART" id="SM00173">
    <property type="entry name" value="RAS"/>
    <property type="match status" value="1"/>
</dbReference>
<keyword evidence="3" id="KW-0378">Hydrolase</keyword>
<reference evidence="6 7" key="1">
    <citation type="journal article" date="2019" name="BMC Genomics">
        <title>New insights from Opisthorchis felineus genome: update on genomics of the epidemiologically important liver flukes.</title>
        <authorList>
            <person name="Ershov N.I."/>
            <person name="Mordvinov V.A."/>
            <person name="Prokhortchouk E.B."/>
            <person name="Pakharukova M.Y."/>
            <person name="Gunbin K.V."/>
            <person name="Ustyantsev K."/>
            <person name="Genaev M.A."/>
            <person name="Blinov A.G."/>
            <person name="Mazur A."/>
            <person name="Boulygina E."/>
            <person name="Tsygankova S."/>
            <person name="Khrameeva E."/>
            <person name="Chekanov N."/>
            <person name="Fan G."/>
            <person name="Xiao A."/>
            <person name="Zhang H."/>
            <person name="Xu X."/>
            <person name="Yang H."/>
            <person name="Solovyev V."/>
            <person name="Lee S.M."/>
            <person name="Liu X."/>
            <person name="Afonnikov D.A."/>
            <person name="Skryabin K.G."/>
        </authorList>
    </citation>
    <scope>NUCLEOTIDE SEQUENCE [LARGE SCALE GENOMIC DNA]</scope>
    <source>
        <strain evidence="6">AK-0245</strain>
        <tissue evidence="6">Whole organism</tissue>
    </source>
</reference>
<feature type="compositionally biased region" description="Low complexity" evidence="5">
    <location>
        <begin position="125"/>
        <end position="134"/>
    </location>
</feature>
<evidence type="ECO:0000256" key="2">
    <source>
        <dbReference type="ARBA" id="ARBA00011984"/>
    </source>
</evidence>
<dbReference type="InterPro" id="IPR051065">
    <property type="entry name" value="Ras-related_GTPase"/>
</dbReference>
<organism evidence="6 7">
    <name type="scientific">Opisthorchis felineus</name>
    <dbReference type="NCBI Taxonomy" id="147828"/>
    <lineage>
        <taxon>Eukaryota</taxon>
        <taxon>Metazoa</taxon>
        <taxon>Spiralia</taxon>
        <taxon>Lophotrochozoa</taxon>
        <taxon>Platyhelminthes</taxon>
        <taxon>Trematoda</taxon>
        <taxon>Digenea</taxon>
        <taxon>Opisthorchiida</taxon>
        <taxon>Opisthorchiata</taxon>
        <taxon>Opisthorchiidae</taxon>
        <taxon>Opisthorchis</taxon>
    </lineage>
</organism>
<dbReference type="SMART" id="SM00175">
    <property type="entry name" value="RAB"/>
    <property type="match status" value="1"/>
</dbReference>
<dbReference type="PROSITE" id="PS51419">
    <property type="entry name" value="RAB"/>
    <property type="match status" value="1"/>
</dbReference>
<evidence type="ECO:0000313" key="7">
    <source>
        <dbReference type="Proteomes" id="UP000308267"/>
    </source>
</evidence>
<feature type="compositionally biased region" description="Polar residues" evidence="5">
    <location>
        <begin position="411"/>
        <end position="424"/>
    </location>
</feature>
<feature type="compositionally biased region" description="Polar residues" evidence="5">
    <location>
        <begin position="111"/>
        <end position="124"/>
    </location>
</feature>
<feature type="compositionally biased region" description="Polar residues" evidence="5">
    <location>
        <begin position="330"/>
        <end position="376"/>
    </location>
</feature>
<comment type="similarity">
    <text evidence="1">Belongs to the small GTPase superfamily. Ras family.</text>
</comment>
<evidence type="ECO:0000256" key="3">
    <source>
        <dbReference type="ARBA" id="ARBA00022801"/>
    </source>
</evidence>
<sequence length="448" mass="47797">MQRLYMKPLVNNLTVNVSIVGMNGSGKSAILVKYLTRRFIVEYAPYLSDSYTKADTIDGQEVTLNIQDTSDSDDMDLEEILKWSQAIIILFSITSRRSFYRAQELLESIKQNSEPHGRQLSQRPSSTGSASVLSSSVASSNTASTVSSLGPGYTGSLRRTAVYGVATVRTPTLMLVANKSDLDRFRLVEKSEAEALAKAHGIPYYETTAAETYNEVQGIFHTVVRLSNSTRFSKSRGPNGVGASVGRSMSSSAGSLTPATGSVLSSLAVSPGLLLQKKGIPMPGLPPTIQQDTASPTVTDGDNNLTSPVARLTNLRFRGASPPTFGKNLRSPSPSITIGNRPQTVSAPVTTELTAATSQSGRTSLSHAQSFTGSTGHSEHPVKATTTSNPVRPPQPSQQIKQPAEEGSKLRATTPTPSSTNLQSPQAPPPLPPKRGPMGFRFFAKKSK</sequence>
<evidence type="ECO:0000313" key="6">
    <source>
        <dbReference type="EMBL" id="TGZ69657.1"/>
    </source>
</evidence>
<dbReference type="Proteomes" id="UP000308267">
    <property type="component" value="Unassembled WGS sequence"/>
</dbReference>
<keyword evidence="7" id="KW-1185">Reference proteome</keyword>
<feature type="compositionally biased region" description="Pro residues" evidence="5">
    <location>
        <begin position="426"/>
        <end position="435"/>
    </location>
</feature>
<dbReference type="InterPro" id="IPR001806">
    <property type="entry name" value="Small_GTPase"/>
</dbReference>
<dbReference type="AlphaFoldDB" id="A0A4S2M6I1"/>
<dbReference type="EC" id="3.6.5.2" evidence="2"/>
<dbReference type="InterPro" id="IPR027417">
    <property type="entry name" value="P-loop_NTPase"/>
</dbReference>
<dbReference type="STRING" id="147828.A0A4S2M6I1"/>
<evidence type="ECO:0000256" key="5">
    <source>
        <dbReference type="SAM" id="MobiDB-lite"/>
    </source>
</evidence>
<comment type="catalytic activity">
    <reaction evidence="4">
        <text>GTP + H2O = GDP + phosphate + H(+)</text>
        <dbReference type="Rhea" id="RHEA:19669"/>
        <dbReference type="ChEBI" id="CHEBI:15377"/>
        <dbReference type="ChEBI" id="CHEBI:15378"/>
        <dbReference type="ChEBI" id="CHEBI:37565"/>
        <dbReference type="ChEBI" id="CHEBI:43474"/>
        <dbReference type="ChEBI" id="CHEBI:58189"/>
        <dbReference type="EC" id="3.6.5.2"/>
    </reaction>
</comment>
<gene>
    <name evidence="6" type="ORF">CRM22_003610</name>
</gene>
<dbReference type="EMBL" id="SJOL01005877">
    <property type="protein sequence ID" value="TGZ69657.1"/>
    <property type="molecule type" value="Genomic_DNA"/>
</dbReference>
<evidence type="ECO:0000256" key="4">
    <source>
        <dbReference type="ARBA" id="ARBA00048098"/>
    </source>
</evidence>
<feature type="region of interest" description="Disordered" evidence="5">
    <location>
        <begin position="111"/>
        <end position="134"/>
    </location>
</feature>
<dbReference type="OrthoDB" id="18798at2759"/>
<name>A0A4S2M6I1_OPIFE</name>
<dbReference type="PANTHER" id="PTHR45704">
    <property type="entry name" value="RAS-LIKE FAMILY MEMBER 11"/>
    <property type="match status" value="1"/>
</dbReference>
<protein>
    <recommendedName>
        <fullName evidence="2">small monomeric GTPase</fullName>
        <ecNumber evidence="2">3.6.5.2</ecNumber>
    </recommendedName>
</protein>
<proteinExistence type="inferred from homology"/>
<dbReference type="Pfam" id="PF00071">
    <property type="entry name" value="Ras"/>
    <property type="match status" value="2"/>
</dbReference>